<dbReference type="EMBL" id="QZWG01000011">
    <property type="protein sequence ID" value="RZB78398.1"/>
    <property type="molecule type" value="Genomic_DNA"/>
</dbReference>
<keyword evidence="1" id="KW-0732">Signal</keyword>
<evidence type="ECO:0000313" key="2">
    <source>
        <dbReference type="EMBL" id="RZB78398.1"/>
    </source>
</evidence>
<protein>
    <recommendedName>
        <fullName evidence="4">Secreted protein</fullName>
    </recommendedName>
</protein>
<dbReference type="AlphaFoldDB" id="A0A445HX46"/>
<feature type="signal peptide" evidence="1">
    <location>
        <begin position="1"/>
        <end position="19"/>
    </location>
</feature>
<gene>
    <name evidence="2" type="ORF">D0Y65_029010</name>
</gene>
<accession>A0A445HX46</accession>
<evidence type="ECO:0000313" key="3">
    <source>
        <dbReference type="Proteomes" id="UP000289340"/>
    </source>
</evidence>
<proteinExistence type="predicted"/>
<organism evidence="2 3">
    <name type="scientific">Glycine soja</name>
    <name type="common">Wild soybean</name>
    <dbReference type="NCBI Taxonomy" id="3848"/>
    <lineage>
        <taxon>Eukaryota</taxon>
        <taxon>Viridiplantae</taxon>
        <taxon>Streptophyta</taxon>
        <taxon>Embryophyta</taxon>
        <taxon>Tracheophyta</taxon>
        <taxon>Spermatophyta</taxon>
        <taxon>Magnoliopsida</taxon>
        <taxon>eudicotyledons</taxon>
        <taxon>Gunneridae</taxon>
        <taxon>Pentapetalae</taxon>
        <taxon>rosids</taxon>
        <taxon>fabids</taxon>
        <taxon>Fabales</taxon>
        <taxon>Fabaceae</taxon>
        <taxon>Papilionoideae</taxon>
        <taxon>50 kb inversion clade</taxon>
        <taxon>NPAAA clade</taxon>
        <taxon>indigoferoid/millettioid clade</taxon>
        <taxon>Phaseoleae</taxon>
        <taxon>Glycine</taxon>
        <taxon>Glycine subgen. Soja</taxon>
    </lineage>
</organism>
<evidence type="ECO:0000256" key="1">
    <source>
        <dbReference type="SAM" id="SignalP"/>
    </source>
</evidence>
<evidence type="ECO:0008006" key="4">
    <source>
        <dbReference type="Google" id="ProtNLM"/>
    </source>
</evidence>
<comment type="caution">
    <text evidence="2">The sequence shown here is derived from an EMBL/GenBank/DDBJ whole genome shotgun (WGS) entry which is preliminary data.</text>
</comment>
<reference evidence="2 3" key="1">
    <citation type="submission" date="2018-09" db="EMBL/GenBank/DDBJ databases">
        <title>A high-quality reference genome of wild soybean provides a powerful tool to mine soybean genomes.</title>
        <authorList>
            <person name="Xie M."/>
            <person name="Chung C.Y.L."/>
            <person name="Li M.-W."/>
            <person name="Wong F.-L."/>
            <person name="Chan T.-F."/>
            <person name="Lam H.-M."/>
        </authorList>
    </citation>
    <scope>NUCLEOTIDE SEQUENCE [LARGE SCALE GENOMIC DNA]</scope>
    <source>
        <strain evidence="3">cv. W05</strain>
        <tissue evidence="2">Hypocotyl of etiolated seedlings</tissue>
    </source>
</reference>
<dbReference type="Proteomes" id="UP000289340">
    <property type="component" value="Chromosome 11"/>
</dbReference>
<sequence length="104" mass="11793">MGFNPETLVSWCFFAFVSCIPTIKSCISRCIPKSSFQNTIGVIRFKCSSFERRKIRANSGVIAFCTPFLASGMANPKCKKNIPKRVQKQFGKYRKQQTKSGLDR</sequence>
<feature type="chain" id="PRO_5019252750" description="Secreted protein" evidence="1">
    <location>
        <begin position="20"/>
        <end position="104"/>
    </location>
</feature>
<name>A0A445HX46_GLYSO</name>
<keyword evidence="3" id="KW-1185">Reference proteome</keyword>